<comment type="catalytic activity">
    <reaction evidence="7">
        <text>heme b + 2 H(+) = protoporphyrin IX + Fe(2+)</text>
        <dbReference type="Rhea" id="RHEA:22584"/>
        <dbReference type="ChEBI" id="CHEBI:15378"/>
        <dbReference type="ChEBI" id="CHEBI:29033"/>
        <dbReference type="ChEBI" id="CHEBI:57306"/>
        <dbReference type="ChEBI" id="CHEBI:60344"/>
        <dbReference type="EC" id="4.98.1.1"/>
    </reaction>
    <physiologicalReaction direction="right-to-left" evidence="7">
        <dbReference type="Rhea" id="RHEA:22586"/>
    </physiologicalReaction>
</comment>
<dbReference type="PROSITE" id="PS00534">
    <property type="entry name" value="FERROCHELATASE"/>
    <property type="match status" value="1"/>
</dbReference>
<dbReference type="InterPro" id="IPR019772">
    <property type="entry name" value="Ferrochelatase_AS"/>
</dbReference>
<dbReference type="Pfam" id="PF00762">
    <property type="entry name" value="Ferrochelatase"/>
    <property type="match status" value="1"/>
</dbReference>
<dbReference type="InterPro" id="IPR001015">
    <property type="entry name" value="Ferrochelatase"/>
</dbReference>
<dbReference type="FunFam" id="3.40.50.1400:FF:000001">
    <property type="entry name" value="Ferrochelatase"/>
    <property type="match status" value="1"/>
</dbReference>
<evidence type="ECO:0000256" key="5">
    <source>
        <dbReference type="ARBA" id="ARBA00023239"/>
    </source>
</evidence>
<accession>A0AAN9XXN6</accession>
<organism evidence="9 10">
    <name type="scientific">Parthenolecanium corni</name>
    <dbReference type="NCBI Taxonomy" id="536013"/>
    <lineage>
        <taxon>Eukaryota</taxon>
        <taxon>Metazoa</taxon>
        <taxon>Ecdysozoa</taxon>
        <taxon>Arthropoda</taxon>
        <taxon>Hexapoda</taxon>
        <taxon>Insecta</taxon>
        <taxon>Pterygota</taxon>
        <taxon>Neoptera</taxon>
        <taxon>Paraneoptera</taxon>
        <taxon>Hemiptera</taxon>
        <taxon>Sternorrhyncha</taxon>
        <taxon>Coccoidea</taxon>
        <taxon>Coccidae</taxon>
        <taxon>Parthenolecanium</taxon>
    </lineage>
</organism>
<name>A0AAN9XXN6_9HEMI</name>
<evidence type="ECO:0000256" key="6">
    <source>
        <dbReference type="ARBA" id="ARBA00023244"/>
    </source>
</evidence>
<dbReference type="GO" id="GO:0004325">
    <property type="term" value="F:ferrochelatase activity"/>
    <property type="evidence" value="ECO:0007669"/>
    <property type="project" value="UniProtKB-UniRule"/>
</dbReference>
<keyword evidence="3 8" id="KW-0408">Iron</keyword>
<dbReference type="CDD" id="cd00419">
    <property type="entry name" value="Ferrochelatase_C"/>
    <property type="match status" value="1"/>
</dbReference>
<sequence>MTDTDMIQLPIQKFLGPFIAKKRTPSVQKKYEEIGGGSPILKWTNLQGKLMCKKLDEISPETAPHKHYVAFRYVNPLTDEALQQVEADNVERVVLFSQYPQYSCATSGSSFNAIFSHFQNKPLPSSIKWSIIDRWSIHPFLIKTFADNIAKKLKEFPENIRSKVIIVFSAHSLPIKAVNRGDPYPSEVGATVQGVMTELGYRNPFILTWQSKVGPVPWLGPFTDEAIEGYVKQGLKNFLLVPIAFVNEHIETLHEMDIEYCHDLRKKVGAELMHRVEAPNDHTLFIDALADIVSRHLRNNERITPKFLLRCPHCTNNKCYDSKQWFQKLCSA</sequence>
<dbReference type="SUPFAM" id="SSF53800">
    <property type="entry name" value="Chelatase"/>
    <property type="match status" value="1"/>
</dbReference>
<evidence type="ECO:0000256" key="3">
    <source>
        <dbReference type="ARBA" id="ARBA00023004"/>
    </source>
</evidence>
<evidence type="ECO:0000256" key="1">
    <source>
        <dbReference type="ARBA" id="ARBA00004943"/>
    </source>
</evidence>
<comment type="pathway">
    <text evidence="1 8">Porphyrin-containing compound metabolism; protoheme biosynthesis; protoheme from protoporphyrin-IX: step 1/1.</text>
</comment>
<dbReference type="PANTHER" id="PTHR11108">
    <property type="entry name" value="FERROCHELATASE"/>
    <property type="match status" value="1"/>
</dbReference>
<dbReference type="InterPro" id="IPR033644">
    <property type="entry name" value="Ferrochelatase_C"/>
</dbReference>
<dbReference type="AlphaFoldDB" id="A0AAN9XXN6"/>
<keyword evidence="8" id="KW-0496">Mitochondrion</keyword>
<keyword evidence="8" id="KW-0999">Mitochondrion inner membrane</keyword>
<evidence type="ECO:0000256" key="8">
    <source>
        <dbReference type="RuleBase" id="RU000607"/>
    </source>
</evidence>
<dbReference type="PANTHER" id="PTHR11108:SF1">
    <property type="entry name" value="FERROCHELATASE, MITOCHONDRIAL"/>
    <property type="match status" value="1"/>
</dbReference>
<evidence type="ECO:0000256" key="7">
    <source>
        <dbReference type="ARBA" id="ARBA00049915"/>
    </source>
</evidence>
<dbReference type="Proteomes" id="UP001367676">
    <property type="component" value="Unassembled WGS sequence"/>
</dbReference>
<dbReference type="GO" id="GO:0005743">
    <property type="term" value="C:mitochondrial inner membrane"/>
    <property type="evidence" value="ECO:0007669"/>
    <property type="project" value="UniProtKB-SubCell"/>
</dbReference>
<dbReference type="EC" id="4.98.1.1" evidence="8"/>
<keyword evidence="10" id="KW-1185">Reference proteome</keyword>
<dbReference type="GO" id="GO:0006783">
    <property type="term" value="P:heme biosynthetic process"/>
    <property type="evidence" value="ECO:0007669"/>
    <property type="project" value="UniProtKB-UniRule"/>
</dbReference>
<proteinExistence type="inferred from homology"/>
<comment type="subcellular location">
    <subcellularLocation>
        <location evidence="8">Mitochondrion inner membrane</location>
    </subcellularLocation>
</comment>
<dbReference type="CDD" id="cd03411">
    <property type="entry name" value="Ferrochelatase_N"/>
    <property type="match status" value="1"/>
</dbReference>
<evidence type="ECO:0000256" key="2">
    <source>
        <dbReference type="ARBA" id="ARBA00007718"/>
    </source>
</evidence>
<dbReference type="InterPro" id="IPR033659">
    <property type="entry name" value="Ferrochelatase_N"/>
</dbReference>
<protein>
    <recommendedName>
        <fullName evidence="8">Ferrochelatase</fullName>
        <ecNumber evidence="8">4.98.1.1</ecNumber>
    </recommendedName>
</protein>
<comment type="function">
    <text evidence="8">Catalyzes the ferrous insertion into protoporphyrin IX.</text>
</comment>
<dbReference type="HAMAP" id="MF_00323">
    <property type="entry name" value="Ferrochelatase"/>
    <property type="match status" value="1"/>
</dbReference>
<gene>
    <name evidence="9" type="ORF">V9T40_014617</name>
</gene>
<keyword evidence="6 8" id="KW-0627">Porphyrin biosynthesis</keyword>
<evidence type="ECO:0000256" key="4">
    <source>
        <dbReference type="ARBA" id="ARBA00023133"/>
    </source>
</evidence>
<dbReference type="Gene3D" id="3.40.50.1400">
    <property type="match status" value="2"/>
</dbReference>
<comment type="similarity">
    <text evidence="2 8">Belongs to the ferrochelatase family.</text>
</comment>
<keyword evidence="4 8" id="KW-0350">Heme biosynthesis</keyword>
<dbReference type="NCBIfam" id="TIGR00109">
    <property type="entry name" value="hemH"/>
    <property type="match status" value="1"/>
</dbReference>
<keyword evidence="8" id="KW-0472">Membrane</keyword>
<dbReference type="EMBL" id="JBBCAQ010000038">
    <property type="protein sequence ID" value="KAK7572145.1"/>
    <property type="molecule type" value="Genomic_DNA"/>
</dbReference>
<evidence type="ECO:0000313" key="10">
    <source>
        <dbReference type="Proteomes" id="UP001367676"/>
    </source>
</evidence>
<keyword evidence="5 8" id="KW-0456">Lyase</keyword>
<evidence type="ECO:0000313" key="9">
    <source>
        <dbReference type="EMBL" id="KAK7572145.1"/>
    </source>
</evidence>
<comment type="caution">
    <text evidence="9">The sequence shown here is derived from an EMBL/GenBank/DDBJ whole genome shotgun (WGS) entry which is preliminary data.</text>
</comment>
<reference evidence="9 10" key="1">
    <citation type="submission" date="2024-03" db="EMBL/GenBank/DDBJ databases">
        <title>Adaptation during the transition from Ophiocordyceps entomopathogen to insect associate is accompanied by gene loss and intensified selection.</title>
        <authorList>
            <person name="Ward C.M."/>
            <person name="Onetto C.A."/>
            <person name="Borneman A.R."/>
        </authorList>
    </citation>
    <scope>NUCLEOTIDE SEQUENCE [LARGE SCALE GENOMIC DNA]</scope>
    <source>
        <strain evidence="9">AWRI1</strain>
        <tissue evidence="9">Single Adult Female</tissue>
    </source>
</reference>